<protein>
    <submittedName>
        <fullName evidence="3">Uncharacterized protein</fullName>
    </submittedName>
</protein>
<dbReference type="EMBL" id="AAGW02017957">
    <property type="status" value="NOT_ANNOTATED_CDS"/>
    <property type="molecule type" value="Genomic_DNA"/>
</dbReference>
<proteinExistence type="predicted"/>
<organism evidence="3 4">
    <name type="scientific">Oryctolagus cuniculus</name>
    <name type="common">Rabbit</name>
    <dbReference type="NCBI Taxonomy" id="9986"/>
    <lineage>
        <taxon>Eukaryota</taxon>
        <taxon>Metazoa</taxon>
        <taxon>Chordata</taxon>
        <taxon>Craniata</taxon>
        <taxon>Vertebrata</taxon>
        <taxon>Euteleostomi</taxon>
        <taxon>Mammalia</taxon>
        <taxon>Eutheria</taxon>
        <taxon>Euarchontoglires</taxon>
        <taxon>Glires</taxon>
        <taxon>Lagomorpha</taxon>
        <taxon>Leporidae</taxon>
        <taxon>Oryctolagus</taxon>
    </lineage>
</organism>
<feature type="signal peptide" evidence="2">
    <location>
        <begin position="1"/>
        <end position="43"/>
    </location>
</feature>
<name>U3KNG7_RABIT</name>
<dbReference type="PaxDb" id="9986-ENSOCUP00000026776"/>
<dbReference type="InParanoid" id="U3KNG7"/>
<sequence>MPSPAGFSYSGVCWKPARGCSTSQPEQFLWFFLLLSLPWKLLGRPHLPGHQLPAPSPQFLILSSLFRANKETACYRVSLMSPSQEEEKALGEDAAKPRCSKAPRWETKGLLGALASRPPRSKLCISGQHASGLCLCGCSLRTRAVLHPRPPPLTRSASQVLPSLPSGRKQPSPLVVVFRAQLPHGFPNPKAKAKSQLPSGGGPRATCITAPPRRLVPMGVWPKAFIDPFSKALPREFLHSCIHTKGSRTPSQGVASPVTTLAGGDKSSPPHLFK</sequence>
<reference evidence="3 4" key="1">
    <citation type="journal article" date="2011" name="Nature">
        <title>A high-resolution map of human evolutionary constraint using 29 mammals.</title>
        <authorList>
            <person name="Lindblad-Toh K."/>
            <person name="Garber M."/>
            <person name="Zuk O."/>
            <person name="Lin M.F."/>
            <person name="Parker B.J."/>
            <person name="Washietl S."/>
            <person name="Kheradpour P."/>
            <person name="Ernst J."/>
            <person name="Jordan G."/>
            <person name="Mauceli E."/>
            <person name="Ward L.D."/>
            <person name="Lowe C.B."/>
            <person name="Holloway A.K."/>
            <person name="Clamp M."/>
            <person name="Gnerre S."/>
            <person name="Alfoldi J."/>
            <person name="Beal K."/>
            <person name="Chang J."/>
            <person name="Clawson H."/>
            <person name="Cuff J."/>
            <person name="Di Palma F."/>
            <person name="Fitzgerald S."/>
            <person name="Flicek P."/>
            <person name="Guttman M."/>
            <person name="Hubisz M.J."/>
            <person name="Jaffe D.B."/>
            <person name="Jungreis I."/>
            <person name="Kent W.J."/>
            <person name="Kostka D."/>
            <person name="Lara M."/>
            <person name="Martins A.L."/>
            <person name="Massingham T."/>
            <person name="Moltke I."/>
            <person name="Raney B.J."/>
            <person name="Rasmussen M.D."/>
            <person name="Robinson J."/>
            <person name="Stark A."/>
            <person name="Vilella A.J."/>
            <person name="Wen J."/>
            <person name="Xie X."/>
            <person name="Zody M.C."/>
            <person name="Baldwin J."/>
            <person name="Bloom T."/>
            <person name="Chin C.W."/>
            <person name="Heiman D."/>
            <person name="Nicol R."/>
            <person name="Nusbaum C."/>
            <person name="Young S."/>
            <person name="Wilkinson J."/>
            <person name="Worley K.C."/>
            <person name="Kovar C.L."/>
            <person name="Muzny D.M."/>
            <person name="Gibbs R.A."/>
            <person name="Cree A."/>
            <person name="Dihn H.H."/>
            <person name="Fowler G."/>
            <person name="Jhangiani S."/>
            <person name="Joshi V."/>
            <person name="Lee S."/>
            <person name="Lewis L.R."/>
            <person name="Nazareth L.V."/>
            <person name="Okwuonu G."/>
            <person name="Santibanez J."/>
            <person name="Warren W.C."/>
            <person name="Mardis E.R."/>
            <person name="Weinstock G.M."/>
            <person name="Wilson R.K."/>
            <person name="Delehaunty K."/>
            <person name="Dooling D."/>
            <person name="Fronik C."/>
            <person name="Fulton L."/>
            <person name="Fulton B."/>
            <person name="Graves T."/>
            <person name="Minx P."/>
            <person name="Sodergren E."/>
            <person name="Birney E."/>
            <person name="Margulies E.H."/>
            <person name="Herrero J."/>
            <person name="Green E.D."/>
            <person name="Haussler D."/>
            <person name="Siepel A."/>
            <person name="Goldman N."/>
            <person name="Pollard K.S."/>
            <person name="Pedersen J.S."/>
            <person name="Lander E.S."/>
            <person name="Kellis M."/>
        </authorList>
    </citation>
    <scope>NUCLEOTIDE SEQUENCE [LARGE SCALE GENOMIC DNA]</scope>
    <source>
        <strain evidence="3 4">Thorbecke inbred</strain>
    </source>
</reference>
<dbReference type="HOGENOM" id="CLU_1488599_0_0_1"/>
<dbReference type="eggNOG" id="ENOG502TM6U">
    <property type="taxonomic scope" value="Eukaryota"/>
</dbReference>
<dbReference type="GeneTree" id="ENSGT01030000234811"/>
<feature type="compositionally biased region" description="Polar residues" evidence="1">
    <location>
        <begin position="247"/>
        <end position="259"/>
    </location>
</feature>
<keyword evidence="4" id="KW-1185">Reference proteome</keyword>
<feature type="chain" id="PRO_5023804436" evidence="2">
    <location>
        <begin position="44"/>
        <end position="274"/>
    </location>
</feature>
<keyword evidence="2" id="KW-0732">Signal</keyword>
<dbReference type="Bgee" id="ENSOCUG00000029152">
    <property type="expression patterns" value="Expressed in testis"/>
</dbReference>
<accession>U3KNG7</accession>
<reference evidence="3" key="3">
    <citation type="submission" date="2025-09" db="UniProtKB">
        <authorList>
            <consortium name="Ensembl"/>
        </authorList>
    </citation>
    <scope>IDENTIFICATION</scope>
    <source>
        <strain evidence="3">Thorbecke</strain>
    </source>
</reference>
<dbReference type="Proteomes" id="UP000001811">
    <property type="component" value="Chromosome 12"/>
</dbReference>
<evidence type="ECO:0000313" key="4">
    <source>
        <dbReference type="Proteomes" id="UP000001811"/>
    </source>
</evidence>
<reference evidence="3" key="2">
    <citation type="submission" date="2025-08" db="UniProtKB">
        <authorList>
            <consortium name="Ensembl"/>
        </authorList>
    </citation>
    <scope>IDENTIFICATION</scope>
    <source>
        <strain evidence="3">Thorbecke</strain>
    </source>
</reference>
<feature type="region of interest" description="Disordered" evidence="1">
    <location>
        <begin position="244"/>
        <end position="274"/>
    </location>
</feature>
<evidence type="ECO:0000256" key="2">
    <source>
        <dbReference type="SAM" id="SignalP"/>
    </source>
</evidence>
<evidence type="ECO:0000256" key="1">
    <source>
        <dbReference type="SAM" id="MobiDB-lite"/>
    </source>
</evidence>
<dbReference type="Ensembl" id="ENSOCUT00000033729.2">
    <property type="protein sequence ID" value="ENSOCUP00000026776.2"/>
    <property type="gene ID" value="ENSOCUG00000029152.2"/>
</dbReference>
<dbReference type="AlphaFoldDB" id="U3KNG7"/>
<evidence type="ECO:0000313" key="3">
    <source>
        <dbReference type="Ensembl" id="ENSOCUP00000026776.2"/>
    </source>
</evidence>